<evidence type="ECO:0000256" key="5">
    <source>
        <dbReference type="ARBA" id="ARBA00023242"/>
    </source>
</evidence>
<feature type="active site" evidence="6 7">
    <location>
        <position position="845"/>
    </location>
</feature>
<keyword evidence="3 7" id="KW-0808">Transferase</keyword>
<feature type="domain" description="RFTS" evidence="11">
    <location>
        <begin position="125"/>
        <end position="272"/>
    </location>
</feature>
<dbReference type="AlphaFoldDB" id="A0A165TX46"/>
<reference evidence="12 13" key="1">
    <citation type="journal article" date="2016" name="Mol. Biol. Evol.">
        <title>Comparative Genomics of Early-Diverging Mushroom-Forming Fungi Provides Insights into the Origins of Lignocellulose Decay Capabilities.</title>
        <authorList>
            <person name="Nagy L.G."/>
            <person name="Riley R."/>
            <person name="Tritt A."/>
            <person name="Adam C."/>
            <person name="Daum C."/>
            <person name="Floudas D."/>
            <person name="Sun H."/>
            <person name="Yadav J.S."/>
            <person name="Pangilinan J."/>
            <person name="Larsson K.H."/>
            <person name="Matsuura K."/>
            <person name="Barry K."/>
            <person name="Labutti K."/>
            <person name="Kuo R."/>
            <person name="Ohm R.A."/>
            <person name="Bhattacharya S.S."/>
            <person name="Shirouzu T."/>
            <person name="Yoshinaga Y."/>
            <person name="Martin F.M."/>
            <person name="Grigoriev I.V."/>
            <person name="Hibbett D.S."/>
        </authorList>
    </citation>
    <scope>NUCLEOTIDE SEQUENCE [LARGE SCALE GENOMIC DNA]</scope>
    <source>
        <strain evidence="12 13">HHB14362 ss-1</strain>
    </source>
</reference>
<sequence length="1237" mass="138008">MPSGSKAQTKRSLSIDGSDSEHSEIALASLSRKKMKSIGGLYTQPEVPWDANTSNIEKEMAKVRLGGPPPSHLTVPICRPSLLGSVRSASDPPANNIYSISDDELEEVPDLQLVGEVASQVPGQEDLPVRLLSDFCIYEVESREIVDIQNLLFLAKQSPRTRYGASGVVQPYIEEDDFGDDEDEDEDDIEIGEQHLMLSDIIEFNIYHVKQGNVDDKMYLKTEYAWYILDMPSSIYKPFYSDFYIKHHIVCLVVSVALDDPRTTLPEFLAGVRDGCFVHFDTLFKSIVGRALLPTDFQLEDMASYLLSSLLDLGETYGLKSKLAASALFKSFTNTSGHFASSTSSLVTRKRSVLSLHQNWETTVVTPTIYQIAVEHFLQQFTVVGHSLTPDPVSCVPEEFPKAHHGNPKKIQWVEAGVAKGYYQSVMIEGVLYSVGDIVAVAPGSDADPTRAKHALTSSTQSKIALANEMWFCQIIYFFQGEKKMFHARWLEHSSKTLLEELGNPHTLFFSSYECKDLDLWCIYCKVHAHHLREGEEQPIHQDGMNFHYGLVWDRHKTSFTYTLPSEISQAMALCDQPRACLSCGMQLKIGASCHQESHANDFVYLLPSSMTQDPDCHIEPYLIGQIVNLGPSNLTLEIYAHFNSVVKQLPAGYDFPDERQLVSTGKILKVKRSQVAGYCHVIHPDVLDPVVTLDDWLSQDDHFFVMNTLECGVLKEMPPEGFRFCAVCHQKQVLEIQQYQLLLAKNQPLQALELFSGAGGLSTGFSTTPYIQTKWAVELSNSAAMTYQENHKDTIVYQTSTNQLLKTTIMAHESKKDAIFLSSHDEKRMPIPGEVDFIYGGPPCQSFSGANYNKRPDDPRSALIANFMAWVEYYQPSYFLIENVTGILNHRLKAEKVNNHITGGIEMGMVKFIMRAATALGYQVHCKILQAAQYGSPQGRERVIFIGSKGLTPLPRFPLPTHCFPKRVKQRKTVTGNPITGVDRLSEHTDVMSAPFGQVTIEDAINDLPPFDWVNPHKILQPTRGEQAEANAQHDRGIEQCVASDASHTEYAGFPDPVPYASKPMNDYQQWMRKGKGEKVSGHYTRLFTPVVVERVVNIPLHPNADHENLPHSLQGTKIQSGDTKKLKGLYSRLDGKSHFATALTKVTPTAKPGGKVLHPSQKRIITVRECARAQGFPDDYIFVTEGKTGKAKVEDQTRQIGNAVPVPLGKALGNAIGASLLQVWAEHERDGSPEI</sequence>
<dbReference type="GO" id="GO:0003677">
    <property type="term" value="F:DNA binding"/>
    <property type="evidence" value="ECO:0007669"/>
    <property type="project" value="TreeGrafter"/>
</dbReference>
<keyword evidence="4 7" id="KW-0949">S-adenosyl-L-methionine</keyword>
<dbReference type="GO" id="GO:0003886">
    <property type="term" value="F:DNA (cytosine-5-)-methyltransferase activity"/>
    <property type="evidence" value="ECO:0007669"/>
    <property type="project" value="UniProtKB-EC"/>
</dbReference>
<evidence type="ECO:0000256" key="4">
    <source>
        <dbReference type="ARBA" id="ARBA00022691"/>
    </source>
</evidence>
<organism evidence="12 13">
    <name type="scientific">Neolentinus lepideus HHB14362 ss-1</name>
    <dbReference type="NCBI Taxonomy" id="1314782"/>
    <lineage>
        <taxon>Eukaryota</taxon>
        <taxon>Fungi</taxon>
        <taxon>Dikarya</taxon>
        <taxon>Basidiomycota</taxon>
        <taxon>Agaricomycotina</taxon>
        <taxon>Agaricomycetes</taxon>
        <taxon>Gloeophyllales</taxon>
        <taxon>Gloeophyllaceae</taxon>
        <taxon>Neolentinus</taxon>
    </lineage>
</organism>
<evidence type="ECO:0000256" key="1">
    <source>
        <dbReference type="ARBA" id="ARBA00004123"/>
    </source>
</evidence>
<dbReference type="GO" id="GO:0006346">
    <property type="term" value="P:DNA methylation-dependent constitutive heterochromatin formation"/>
    <property type="evidence" value="ECO:0007669"/>
    <property type="project" value="InterPro"/>
</dbReference>
<dbReference type="PROSITE" id="PS00094">
    <property type="entry name" value="C5_MTASE_1"/>
    <property type="match status" value="1"/>
</dbReference>
<dbReference type="InterPro" id="IPR043151">
    <property type="entry name" value="BAH_sf"/>
</dbReference>
<dbReference type="SUPFAM" id="SSF53335">
    <property type="entry name" value="S-adenosyl-L-methionine-dependent methyltransferases"/>
    <property type="match status" value="1"/>
</dbReference>
<dbReference type="InParanoid" id="A0A165TX46"/>
<feature type="compositionally biased region" description="Polar residues" evidence="10">
    <location>
        <begin position="1"/>
        <end position="17"/>
    </location>
</feature>
<dbReference type="STRING" id="1314782.A0A165TX46"/>
<proteinExistence type="inferred from homology"/>
<evidence type="ECO:0000256" key="10">
    <source>
        <dbReference type="SAM" id="MobiDB-lite"/>
    </source>
</evidence>
<comment type="subcellular location">
    <subcellularLocation>
        <location evidence="1">Nucleus</location>
    </subcellularLocation>
</comment>
<evidence type="ECO:0000313" key="12">
    <source>
        <dbReference type="EMBL" id="KZT27307.1"/>
    </source>
</evidence>
<evidence type="ECO:0000313" key="13">
    <source>
        <dbReference type="Proteomes" id="UP000076761"/>
    </source>
</evidence>
<dbReference type="PANTHER" id="PTHR10629">
    <property type="entry name" value="CYTOSINE-SPECIFIC METHYLTRANSFERASE"/>
    <property type="match status" value="1"/>
</dbReference>
<evidence type="ECO:0000256" key="2">
    <source>
        <dbReference type="ARBA" id="ARBA00022603"/>
    </source>
</evidence>
<evidence type="ECO:0000256" key="8">
    <source>
        <dbReference type="RuleBase" id="RU000416"/>
    </source>
</evidence>
<dbReference type="Pfam" id="PF00145">
    <property type="entry name" value="DNA_methylase"/>
    <property type="match status" value="1"/>
</dbReference>
<evidence type="ECO:0000256" key="9">
    <source>
        <dbReference type="RuleBase" id="RU000417"/>
    </source>
</evidence>
<dbReference type="Pfam" id="PF12047">
    <property type="entry name" value="DNMT1-RFD"/>
    <property type="match status" value="1"/>
</dbReference>
<dbReference type="Gene3D" id="3.40.50.150">
    <property type="entry name" value="Vaccinia Virus protein VP39"/>
    <property type="match status" value="1"/>
</dbReference>
<dbReference type="OrthoDB" id="5376140at2759"/>
<evidence type="ECO:0000256" key="3">
    <source>
        <dbReference type="ARBA" id="ARBA00022679"/>
    </source>
</evidence>
<dbReference type="GO" id="GO:0005634">
    <property type="term" value="C:nucleus"/>
    <property type="evidence" value="ECO:0007669"/>
    <property type="project" value="UniProtKB-SubCell"/>
</dbReference>
<dbReference type="PIRSF" id="PIRSF037404">
    <property type="entry name" value="DNMT1"/>
    <property type="match status" value="1"/>
</dbReference>
<evidence type="ECO:0000259" key="11">
    <source>
        <dbReference type="Pfam" id="PF12047"/>
    </source>
</evidence>
<dbReference type="Gene3D" id="2.30.30.490">
    <property type="match status" value="2"/>
</dbReference>
<dbReference type="InterPro" id="IPR018117">
    <property type="entry name" value="C5_DNA_meth_AS"/>
</dbReference>
<dbReference type="PRINTS" id="PR00105">
    <property type="entry name" value="C5METTRFRASE"/>
</dbReference>
<keyword evidence="5" id="KW-0539">Nucleus</keyword>
<dbReference type="InterPro" id="IPR031303">
    <property type="entry name" value="C5_meth_CS"/>
</dbReference>
<feature type="region of interest" description="Disordered" evidence="10">
    <location>
        <begin position="1"/>
        <end position="22"/>
    </location>
</feature>
<keyword evidence="13" id="KW-1185">Reference proteome</keyword>
<dbReference type="InterPro" id="IPR029063">
    <property type="entry name" value="SAM-dependent_MTases_sf"/>
</dbReference>
<dbReference type="EMBL" id="KV425562">
    <property type="protein sequence ID" value="KZT27307.1"/>
    <property type="molecule type" value="Genomic_DNA"/>
</dbReference>
<protein>
    <recommendedName>
        <fullName evidence="9">Cytosine-specific methyltransferase</fullName>
        <ecNumber evidence="9">2.1.1.37</ecNumber>
    </recommendedName>
</protein>
<dbReference type="PROSITE" id="PS51679">
    <property type="entry name" value="SAM_MT_C5"/>
    <property type="match status" value="1"/>
</dbReference>
<dbReference type="InterPro" id="IPR022702">
    <property type="entry name" value="Cytosine_MeTrfase1_RFD"/>
</dbReference>
<dbReference type="NCBIfam" id="TIGR00675">
    <property type="entry name" value="dcm"/>
    <property type="match status" value="1"/>
</dbReference>
<dbReference type="EC" id="2.1.1.37" evidence="9"/>
<dbReference type="PROSITE" id="PS00095">
    <property type="entry name" value="C5_MTASE_2"/>
    <property type="match status" value="1"/>
</dbReference>
<name>A0A165TX46_9AGAM</name>
<accession>A0A165TX46</accession>
<evidence type="ECO:0000256" key="6">
    <source>
        <dbReference type="PIRSR" id="PIRSR037404-1"/>
    </source>
</evidence>
<evidence type="ECO:0000256" key="7">
    <source>
        <dbReference type="PROSITE-ProRule" id="PRU01016"/>
    </source>
</evidence>
<dbReference type="PANTHER" id="PTHR10629:SF52">
    <property type="entry name" value="DNA (CYTOSINE-5)-METHYLTRANSFERASE 1"/>
    <property type="match status" value="1"/>
</dbReference>
<keyword evidence="2 7" id="KW-0489">Methyltransferase</keyword>
<dbReference type="GO" id="GO:0032259">
    <property type="term" value="P:methylation"/>
    <property type="evidence" value="ECO:0007669"/>
    <property type="project" value="UniProtKB-KW"/>
</dbReference>
<dbReference type="Proteomes" id="UP000076761">
    <property type="component" value="Unassembled WGS sequence"/>
</dbReference>
<comment type="similarity">
    <text evidence="7 8">Belongs to the class I-like SAM-binding methyltransferase superfamily. C5-methyltransferase family.</text>
</comment>
<gene>
    <name evidence="12" type="ORF">NEOLEDRAFT_1130834</name>
</gene>
<comment type="catalytic activity">
    <reaction evidence="9">
        <text>a 2'-deoxycytidine in DNA + S-adenosyl-L-methionine = a 5-methyl-2'-deoxycytidine in DNA + S-adenosyl-L-homocysteine + H(+)</text>
        <dbReference type="Rhea" id="RHEA:13681"/>
        <dbReference type="Rhea" id="RHEA-COMP:11369"/>
        <dbReference type="Rhea" id="RHEA-COMP:11370"/>
        <dbReference type="ChEBI" id="CHEBI:15378"/>
        <dbReference type="ChEBI" id="CHEBI:57856"/>
        <dbReference type="ChEBI" id="CHEBI:59789"/>
        <dbReference type="ChEBI" id="CHEBI:85452"/>
        <dbReference type="ChEBI" id="CHEBI:85454"/>
        <dbReference type="EC" id="2.1.1.37"/>
    </reaction>
</comment>
<dbReference type="InterPro" id="IPR050390">
    <property type="entry name" value="C5-Methyltransferase"/>
</dbReference>
<dbReference type="Gene3D" id="3.90.120.10">
    <property type="entry name" value="DNA Methylase, subunit A, domain 2"/>
    <property type="match status" value="2"/>
</dbReference>
<dbReference type="GO" id="GO:0044027">
    <property type="term" value="P:negative regulation of gene expression via chromosomal CpG island methylation"/>
    <property type="evidence" value="ECO:0007669"/>
    <property type="project" value="TreeGrafter"/>
</dbReference>
<dbReference type="InterPro" id="IPR001525">
    <property type="entry name" value="C5_MeTfrase"/>
</dbReference>